<comment type="caution">
    <text evidence="1">The sequence shown here is derived from an EMBL/GenBank/DDBJ whole genome shotgun (WGS) entry which is preliminary data.</text>
</comment>
<reference evidence="1" key="1">
    <citation type="submission" date="2022-08" db="EMBL/GenBank/DDBJ databases">
        <title>Genome Sequence of Fusarium decemcellulare.</title>
        <authorList>
            <person name="Buettner E."/>
        </authorList>
    </citation>
    <scope>NUCLEOTIDE SEQUENCE</scope>
    <source>
        <strain evidence="1">Babe19</strain>
    </source>
</reference>
<keyword evidence="2" id="KW-1185">Reference proteome</keyword>
<accession>A0ACC1S2J4</accession>
<evidence type="ECO:0000313" key="2">
    <source>
        <dbReference type="Proteomes" id="UP001148629"/>
    </source>
</evidence>
<proteinExistence type="predicted"/>
<protein>
    <submittedName>
        <fullName evidence="1">Uncharacterized protein</fullName>
    </submittedName>
</protein>
<organism evidence="1 2">
    <name type="scientific">Fusarium decemcellulare</name>
    <dbReference type="NCBI Taxonomy" id="57161"/>
    <lineage>
        <taxon>Eukaryota</taxon>
        <taxon>Fungi</taxon>
        <taxon>Dikarya</taxon>
        <taxon>Ascomycota</taxon>
        <taxon>Pezizomycotina</taxon>
        <taxon>Sordariomycetes</taxon>
        <taxon>Hypocreomycetidae</taxon>
        <taxon>Hypocreales</taxon>
        <taxon>Nectriaceae</taxon>
        <taxon>Fusarium</taxon>
        <taxon>Fusarium decemcellulare species complex</taxon>
    </lineage>
</organism>
<name>A0ACC1S2J4_9HYPO</name>
<dbReference type="Proteomes" id="UP001148629">
    <property type="component" value="Unassembled WGS sequence"/>
</dbReference>
<sequence>MLDDRNVAGNQALEPFALWKTADNLTGWTAVLGEERGRDNVSGYIAAARTQDVEGLPRTYIDVGGLDIFRDEALSYSQRLAKSNIETEIHVYPGLPHGFELFGSQAPVVAKGSKFNPQMSTTTDDGIVIKDLGTLNLTGLFIHPNHPIRSRSDYLKFTTTLKTMATDQFTSRRQESRNIIEIKAYGPVPLACAACRYRKSKCDRARPTCGRCVKFGIDCIYPGSRKPPVRKQRNVEELEDRLAQVEDRVNKVSQSIAKKCRSKGSGENGEPTGRIHSASPGSDAPSMTLKNALPLPLQGIIECLTEAFFRLPYSDMKIIHPIRYMRAFRGDTTLKPPVFLQYAICALAAIGITEYDNHNVFYLRARQCLEADETKGNDEQHVSIHHAQAWVLISLYEDKAMLFTRSIMSIARSRQICHLMSLDLLDEEHDSIDPEPSPLSWIELEERRRVFWCSFVLDAITSISTGLSSLIDLDDIVVRLPASDDAFVSGIREEAPFLHTILEGAQPAGFAGIVILCQMFKEILRHMVQSSRTNTKGTVDNTFWFRHHELDEQMSRISKLLEQNFYSPPDSQNKPFIRINLTLQASIICLHHAAIKECEKYESSQILARASIDRLQNAAEKALDIIKSFSDSAQIFENTLCSLSLYLVATAFVLMAKHLSPYAIRDLGTVVSIMENISPTHKITRAFLHRVYFDIKHSGVGAYIHLPGVGTSATPANQATAVSSSDSLDTHSTTSQHAQTSGAKLRNVAAWAVEEDAGALIWDCFTAILSAAKHNISAPGKMIAPNGGPDQTSFLGHESITVNNTIETASGQGPAAVGTALINANEQLQDPPYQNTSTLEGLIVPDDPLTWTASWEVQDPDSEWVFDNTLYAGPTDLYGMNAPEE</sequence>
<gene>
    <name evidence="1" type="ORF">NM208_g9229</name>
</gene>
<dbReference type="EMBL" id="JANRMS010001146">
    <property type="protein sequence ID" value="KAJ3530660.1"/>
    <property type="molecule type" value="Genomic_DNA"/>
</dbReference>
<evidence type="ECO:0000313" key="1">
    <source>
        <dbReference type="EMBL" id="KAJ3530660.1"/>
    </source>
</evidence>